<evidence type="ECO:0000313" key="2">
    <source>
        <dbReference type="EMBL" id="NMF47357.1"/>
    </source>
</evidence>
<proteinExistence type="predicted"/>
<name>A0A7X9U4C4_9GAMM</name>
<keyword evidence="1" id="KW-1133">Transmembrane helix</keyword>
<protein>
    <submittedName>
        <fullName evidence="2">Uncharacterized protein</fullName>
    </submittedName>
</protein>
<reference evidence="2 3" key="1">
    <citation type="submission" date="2020-04" db="EMBL/GenBank/DDBJ databases">
        <title>Genome Sequencing and Assembley of Pseudoalteromonas artica.</title>
        <authorList>
            <person name="Akerly B."/>
            <person name="Cook G."/>
        </authorList>
    </citation>
    <scope>NUCLEOTIDE SEQUENCE [LARGE SCALE GENOMIC DNA]</scope>
    <source>
        <strain evidence="2 3">NEC-BIFX-0059</strain>
    </source>
</reference>
<accession>A0A7X9U4C4</accession>
<evidence type="ECO:0000313" key="3">
    <source>
        <dbReference type="Proteomes" id="UP000519126"/>
    </source>
</evidence>
<comment type="caution">
    <text evidence="2">The sequence shown here is derived from an EMBL/GenBank/DDBJ whole genome shotgun (WGS) entry which is preliminary data.</text>
</comment>
<feature type="transmembrane region" description="Helical" evidence="1">
    <location>
        <begin position="12"/>
        <end position="32"/>
    </location>
</feature>
<dbReference type="EMBL" id="JABBCX010000001">
    <property type="protein sequence ID" value="NMF47357.1"/>
    <property type="molecule type" value="Genomic_DNA"/>
</dbReference>
<feature type="transmembrane region" description="Helical" evidence="1">
    <location>
        <begin position="52"/>
        <end position="71"/>
    </location>
</feature>
<keyword evidence="1" id="KW-0472">Membrane</keyword>
<gene>
    <name evidence="2" type="ORF">HHL01_04030</name>
</gene>
<evidence type="ECO:0000256" key="1">
    <source>
        <dbReference type="SAM" id="Phobius"/>
    </source>
</evidence>
<dbReference type="AlphaFoldDB" id="A0A7X9U4C4"/>
<organism evidence="2 3">
    <name type="scientific">Pseudoalteromonas arctica</name>
    <dbReference type="NCBI Taxonomy" id="394751"/>
    <lineage>
        <taxon>Bacteria</taxon>
        <taxon>Pseudomonadati</taxon>
        <taxon>Pseudomonadota</taxon>
        <taxon>Gammaproteobacteria</taxon>
        <taxon>Alteromonadales</taxon>
        <taxon>Pseudoalteromonadaceae</taxon>
        <taxon>Pseudoalteromonas</taxon>
    </lineage>
</organism>
<dbReference type="RefSeq" id="WP_170071131.1">
    <property type="nucleotide sequence ID" value="NZ_JABBCX010000001.1"/>
</dbReference>
<sequence>MFAAIESVLQSKIFKVFICILLGIYVCLMIIIPINNGWQPAISTWKEWQTFNAAIIAFLSTLLIVHSSKIAEHYNMQRKRNAAKAFMPIALAELCDYMKSLIQLLERLHQENEVFESKVKPTTPEQAFKRIEKFIEESVLQDQKLVEHLIIVINCIQVFDSRITTLLTDKNIMNKQKRAFYQINQFILLHALISGMFDYTRNNAGSYNTKKLNKERFWIKDCPLYMTDIEMKGYADKEINLNLFVEQL</sequence>
<dbReference type="Proteomes" id="UP000519126">
    <property type="component" value="Unassembled WGS sequence"/>
</dbReference>
<keyword evidence="1" id="KW-0812">Transmembrane</keyword>